<dbReference type="Proteomes" id="UP001260956">
    <property type="component" value="Unassembled WGS sequence"/>
</dbReference>
<name>A0A132Z628_ENTFC</name>
<dbReference type="GO" id="GO:0016747">
    <property type="term" value="F:acyltransferase activity, transferring groups other than amino-acyl groups"/>
    <property type="evidence" value="ECO:0007669"/>
    <property type="project" value="InterPro"/>
</dbReference>
<proteinExistence type="predicted"/>
<reference evidence="11 19" key="6">
    <citation type="submission" date="2017-12" db="EMBL/GenBank/DDBJ databases">
        <title>A pool of 800 enterococci isolated from chicken carcass rinse samples from New Zealand.</title>
        <authorList>
            <person name="Zhang J."/>
            <person name="Rogers L."/>
            <person name="Midwinter A."/>
            <person name="French N."/>
        </authorList>
    </citation>
    <scope>NUCLEOTIDE SEQUENCE [LARGE SCALE GENOMIC DNA]</scope>
    <source>
        <strain evidence="11 19">EN697</strain>
    </source>
</reference>
<dbReference type="Proteomes" id="UP000253144">
    <property type="component" value="Unassembled WGS sequence"/>
</dbReference>
<evidence type="ECO:0000313" key="4">
    <source>
        <dbReference type="EMBL" id="MBX4222582.1"/>
    </source>
</evidence>
<sequence length="174" mass="19747">MSEEVGIILREAVPGDAKDILLMMGQVNKETEFLVLDEAELLLPPETLEEELDYIYESNNNLLLLAIYEGTIIGTASVKADSQFRLSHVGEVGISILQEYWGMGLGTLMLEEIISWAKEMGVLFRLELDVQVRNERAVHLYRKMGFQIEAVMPRGARTDLGEFLDVYKMSYLIE</sequence>
<evidence type="ECO:0000313" key="15">
    <source>
        <dbReference type="Proteomes" id="UP000191171"/>
    </source>
</evidence>
<evidence type="ECO:0000259" key="1">
    <source>
        <dbReference type="PROSITE" id="PS51186"/>
    </source>
</evidence>
<dbReference type="EMBL" id="JAIFOC010000052">
    <property type="protein sequence ID" value="MBX4222582.1"/>
    <property type="molecule type" value="Genomic_DNA"/>
</dbReference>
<evidence type="ECO:0000313" key="18">
    <source>
        <dbReference type="Proteomes" id="UP000253144"/>
    </source>
</evidence>
<reference evidence="5" key="10">
    <citation type="submission" date="2022-05" db="EMBL/GenBank/DDBJ databases">
        <title>Draft genome sequences of Clostridium perfringens strains isolated from Peru.</title>
        <authorList>
            <person name="Hurtado R."/>
            <person name="Lima L."/>
            <person name="Sousa T."/>
            <person name="Jaiswal A.K."/>
            <person name="Tiwari S."/>
            <person name="Maturrano L."/>
            <person name="Brenig B."/>
            <person name="Azevedo V."/>
        </authorList>
    </citation>
    <scope>NUCLEOTIDE SEQUENCE</scope>
    <source>
        <strain evidence="5">CP4</strain>
    </source>
</reference>
<reference evidence="8 16" key="5">
    <citation type="submission" date="2017-10" db="EMBL/GenBank/DDBJ databases">
        <title>Draft genomes of the Enterococcus faecium isolated from human feces before and after Helicobacter pylori eradication therapy.</title>
        <authorList>
            <person name="Prianichniikov N.A."/>
            <person name="Glushchenko O.E."/>
            <person name="Malakhova M.V."/>
        </authorList>
    </citation>
    <scope>NUCLEOTIDE SEQUENCE [LARGE SCALE GENOMIC DNA]</scope>
    <source>
        <strain evidence="8 16">Hp_5-7</strain>
    </source>
</reference>
<evidence type="ECO:0000313" key="9">
    <source>
        <dbReference type="EMBL" id="PZM57104.1"/>
    </source>
</evidence>
<evidence type="ECO:0000313" key="12">
    <source>
        <dbReference type="EMBL" id="SAM52683.1"/>
    </source>
</evidence>
<dbReference type="GeneID" id="66496867"/>
<dbReference type="Pfam" id="PF00583">
    <property type="entry name" value="Acetyltransf_1"/>
    <property type="match status" value="1"/>
</dbReference>
<evidence type="ECO:0000313" key="7">
    <source>
        <dbReference type="EMBL" id="OOL83402.1"/>
    </source>
</evidence>
<dbReference type="EMBL" id="LRHK01000001">
    <property type="protein sequence ID" value="KWX18409.1"/>
    <property type="molecule type" value="Genomic_DNA"/>
</dbReference>
<evidence type="ECO:0000313" key="6">
    <source>
        <dbReference type="EMBL" id="MDT2369428.1"/>
    </source>
</evidence>
<accession>A0A132Z628</accession>
<evidence type="ECO:0000313" key="5">
    <source>
        <dbReference type="EMBL" id="MDC4246761.1"/>
    </source>
</evidence>
<dbReference type="PATRIC" id="fig|1352.1358.peg.605"/>
<dbReference type="EMBL" id="MVGJ01000016">
    <property type="protein sequence ID" value="OOL83402.1"/>
    <property type="molecule type" value="Genomic_DNA"/>
</dbReference>
<evidence type="ECO:0000313" key="16">
    <source>
        <dbReference type="Proteomes" id="UP000224303"/>
    </source>
</evidence>
<reference evidence="2 20" key="8">
    <citation type="submission" date="2019-10" db="EMBL/GenBank/DDBJ databases">
        <title>Evolutionary dynamics of vancomycin-resistant Enterococcus faecium during gastrointestinal tract colonization and bloodstream infection in immunocompromised pediatric patients.</title>
        <authorList>
            <person name="Chilambi G.S."/>
            <person name="Nordstrom H.R."/>
            <person name="Evans D.R."/>
            <person name="Ferrolino J."/>
            <person name="Hayden R.T."/>
            <person name="Maron G.M."/>
            <person name="Vo A.N."/>
            <person name="Gilmore M.S."/>
            <person name="Wolf J."/>
            <person name="Rosch J.W."/>
            <person name="Van Tyne D."/>
        </authorList>
    </citation>
    <scope>NUCLEOTIDE SEQUENCE [LARGE SCALE GENOMIC DNA]</scope>
    <source>
        <strain evidence="2 20">VRECG27</strain>
    </source>
</reference>
<evidence type="ECO:0000313" key="3">
    <source>
        <dbReference type="EMBL" id="KWX18409.1"/>
    </source>
</evidence>
<reference evidence="10 18" key="1">
    <citation type="submission" date="2015-06" db="EMBL/GenBank/DDBJ databases">
        <title>The Genome Sequence of Enterococcus faecium 131EA1.</title>
        <authorList>
            <consortium name="The Broad Institute Genomics Platform"/>
            <consortium name="The Broad Institute Genome Sequencing Center for Infectious Disease"/>
            <person name="Earl A.M."/>
            <person name="Van Tyne D."/>
            <person name="Lebreton F."/>
            <person name="Saavedra J.T."/>
            <person name="Gilmore M.S."/>
            <person name="Manson Mcguire A."/>
            <person name="Clock S."/>
            <person name="Crupain M."/>
            <person name="Rangan U."/>
            <person name="Young S."/>
            <person name="Abouelleil A."/>
            <person name="Cao P."/>
            <person name="Chapman S.B."/>
            <person name="Griggs A."/>
            <person name="Priest M."/>
            <person name="Shea T."/>
            <person name="Wortman J."/>
            <person name="Nusbaum C."/>
            <person name="Birren B."/>
        </authorList>
    </citation>
    <scope>NUCLEOTIDE SEQUENCE [LARGE SCALE GENOMIC DNA]</scope>
    <source>
        <strain evidence="10 18">131EA1</strain>
    </source>
</reference>
<reference evidence="4" key="9">
    <citation type="journal article" date="2022" name="J. Anim. Sci.">
        <title>Whole genome sequence analyses-based assessment of virulence potential and antimicrobial susceptibilities and resistance of Enterococcus faecium strains isolated from commercial swine and cattle probiotic products.</title>
        <authorList>
            <person name="Shridhar P.B."/>
            <person name="Amachawadi R.G."/>
            <person name="Tokach M."/>
            <person name="Patel I."/>
            <person name="Gangiredla J."/>
            <person name="Mammel M."/>
            <person name="Nagaraja T.G."/>
        </authorList>
    </citation>
    <scope>NUCLEOTIDE SEQUENCE</scope>
    <source>
        <strain evidence="4">EF215</strain>
    </source>
</reference>
<organism evidence="12 14">
    <name type="scientific">Enterococcus faecium</name>
    <name type="common">Streptococcus faecium</name>
    <dbReference type="NCBI Taxonomy" id="1352"/>
    <lineage>
        <taxon>Bacteria</taxon>
        <taxon>Bacillati</taxon>
        <taxon>Bacillota</taxon>
        <taxon>Bacilli</taxon>
        <taxon>Lactobacillales</taxon>
        <taxon>Enterococcaceae</taxon>
        <taxon>Enterococcus</taxon>
    </lineage>
</organism>
<reference evidence="7 15" key="4">
    <citation type="submission" date="2017-02" db="EMBL/GenBank/DDBJ databases">
        <title>Clonality and virulence of isolates of VRE in Hematopoietic Stem Cell Transplanted (HSCT) patients.</title>
        <authorList>
            <person name="Marchi A.P."/>
            <person name="Martins R.C."/>
            <person name="Marie S.K."/>
            <person name="Levin A.S."/>
            <person name="Costa S.F."/>
        </authorList>
    </citation>
    <scope>NUCLEOTIDE SEQUENCE [LARGE SCALE GENOMIC DNA]</scope>
    <source>
        <strain evidence="7 15">LIM1759</strain>
    </source>
</reference>
<dbReference type="OMA" id="FGMGVKD"/>
<dbReference type="EMBL" id="PJVH01000010">
    <property type="protein sequence ID" value="RXU90072.1"/>
    <property type="molecule type" value="Genomic_DNA"/>
</dbReference>
<dbReference type="Proteomes" id="UP001139644">
    <property type="component" value="Unassembled WGS sequence"/>
</dbReference>
<evidence type="ECO:0000313" key="11">
    <source>
        <dbReference type="EMBL" id="RXU90072.1"/>
    </source>
</evidence>
<dbReference type="Gene3D" id="3.40.630.30">
    <property type="match status" value="1"/>
</dbReference>
<dbReference type="EMBL" id="PCGC01000020">
    <property type="protein sequence ID" value="PHL21250.1"/>
    <property type="molecule type" value="Genomic_DNA"/>
</dbReference>
<dbReference type="Proteomes" id="UP000191171">
    <property type="component" value="Unassembled WGS sequence"/>
</dbReference>
<dbReference type="SUPFAM" id="SSF55729">
    <property type="entry name" value="Acyl-CoA N-acyltransferases (Nat)"/>
    <property type="match status" value="1"/>
</dbReference>
<evidence type="ECO:0000313" key="19">
    <source>
        <dbReference type="Proteomes" id="UP000289562"/>
    </source>
</evidence>
<dbReference type="EMBL" id="LEQJ01000002">
    <property type="protein sequence ID" value="RBS34787.1"/>
    <property type="molecule type" value="Genomic_DNA"/>
</dbReference>
<evidence type="ECO:0000313" key="17">
    <source>
        <dbReference type="Proteomes" id="UP000249070"/>
    </source>
</evidence>
<protein>
    <submittedName>
        <fullName evidence="2 7">N-acetyltransferase</fullName>
    </submittedName>
    <submittedName>
        <fullName evidence="12">GNAT family acetyltransferase</fullName>
        <ecNumber evidence="12">2.3.1.-</ecNumber>
    </submittedName>
</protein>
<dbReference type="Proteomes" id="UP000183509">
    <property type="component" value="Unassembled WGS sequence"/>
</dbReference>
<dbReference type="InterPro" id="IPR000182">
    <property type="entry name" value="GNAT_dom"/>
</dbReference>
<keyword evidence="12" id="KW-0808">Transferase</keyword>
<dbReference type="EMBL" id="JARPTX010000010">
    <property type="protein sequence ID" value="MDT2369428.1"/>
    <property type="molecule type" value="Genomic_DNA"/>
</dbReference>
<keyword evidence="12" id="KW-0012">Acyltransferase</keyword>
<comment type="caution">
    <text evidence="12">The sequence shown here is derived from an EMBL/GenBank/DDBJ whole genome shotgun (WGS) entry which is preliminary data.</text>
</comment>
<dbReference type="PANTHER" id="PTHR43415:SF3">
    <property type="entry name" value="GNAT-FAMILY ACETYLTRANSFERASE"/>
    <property type="match status" value="1"/>
</dbReference>
<reference evidence="6" key="11">
    <citation type="submission" date="2023-03" db="EMBL/GenBank/DDBJ databases">
        <authorList>
            <person name="Shen W."/>
            <person name="Cai J."/>
        </authorList>
    </citation>
    <scope>NUCLEOTIDE SEQUENCE</scope>
    <source>
        <strain evidence="6">B1010-2</strain>
    </source>
</reference>
<reference evidence="9 17" key="7">
    <citation type="submission" date="2018-05" db="EMBL/GenBank/DDBJ databases">
        <title>Vancomycin-resistant Enterococcus faecium strain from Chelyabinsk, Russia.</title>
        <authorList>
            <person name="Gostev V."/>
            <person name="Goncharov A."/>
            <person name="Kolodzhieva V."/>
            <person name="Suvorov A."/>
            <person name="Sidorenko S."/>
            <person name="Zueva L."/>
        </authorList>
    </citation>
    <scope>NUCLEOTIDE SEQUENCE [LARGE SCALE GENOMIC DNA]</scope>
    <source>
        <strain evidence="9 17">20</strain>
    </source>
</reference>
<evidence type="ECO:0000313" key="10">
    <source>
        <dbReference type="EMBL" id="RBS34787.1"/>
    </source>
</evidence>
<dbReference type="Proteomes" id="UP000289562">
    <property type="component" value="Unassembled WGS sequence"/>
</dbReference>
<dbReference type="EMBL" id="WEFP01000001">
    <property type="protein sequence ID" value="KAB7577002.1"/>
    <property type="molecule type" value="Genomic_DNA"/>
</dbReference>
<dbReference type="Proteomes" id="UP000224303">
    <property type="component" value="Unassembled WGS sequence"/>
</dbReference>
<dbReference type="STRING" id="1352.AL014_08960"/>
<dbReference type="Proteomes" id="UP000249070">
    <property type="component" value="Unassembled WGS sequence"/>
</dbReference>
<evidence type="ECO:0000313" key="13">
    <source>
        <dbReference type="Proteomes" id="UP000070452"/>
    </source>
</evidence>
<dbReference type="InterPro" id="IPR016181">
    <property type="entry name" value="Acyl_CoA_acyltransferase"/>
</dbReference>
<dbReference type="EC" id="2.3.1.-" evidence="12"/>
<dbReference type="Proteomes" id="UP001141166">
    <property type="component" value="Unassembled WGS sequence"/>
</dbReference>
<dbReference type="Proteomes" id="UP000469871">
    <property type="component" value="Unassembled WGS sequence"/>
</dbReference>
<evidence type="ECO:0000313" key="2">
    <source>
        <dbReference type="EMBL" id="KAB7577002.1"/>
    </source>
</evidence>
<dbReference type="EMBL" id="QHGU01000002">
    <property type="protein sequence ID" value="PZM57104.1"/>
    <property type="molecule type" value="Genomic_DNA"/>
</dbReference>
<dbReference type="PANTHER" id="PTHR43415">
    <property type="entry name" value="SPERMIDINE N(1)-ACETYLTRANSFERASE"/>
    <property type="match status" value="1"/>
</dbReference>
<gene>
    <name evidence="3" type="ORF">AWT83_08005</name>
    <name evidence="7" type="ORF">B1P95_03920</name>
    <name evidence="8" type="ORF">CQR37_09495</name>
    <name evidence="11" type="ORF">CYQ77_04755</name>
    <name evidence="9" type="ORF">DKP91_00730</name>
    <name evidence="12" type="ORF">DTPHA_602598</name>
    <name evidence="10" type="ORF">EB12_00211</name>
    <name evidence="2" type="ORF">GBM73_06595</name>
    <name evidence="4" type="ORF">KYX88_07070</name>
    <name evidence="5" type="ORF">M3X98_01635</name>
    <name evidence="6" type="ORF">P6Z85_04405</name>
</gene>
<dbReference type="AlphaFoldDB" id="A0A132Z628"/>
<evidence type="ECO:0000313" key="8">
    <source>
        <dbReference type="EMBL" id="PHL21250.1"/>
    </source>
</evidence>
<reference evidence="3 13" key="2">
    <citation type="submission" date="2016-01" db="EMBL/GenBank/DDBJ databases">
        <title>Molecular Mechanisms for transfer of large genomic segments between Enterococcus faecium strains.</title>
        <authorList>
            <person name="Garcia-Solache M.A."/>
            <person name="Lebreton F."/>
            <person name="Mclaughlin R.E."/>
            <person name="Whiteaker J.D."/>
            <person name="Gilmore M.S."/>
            <person name="Rice L.B."/>
        </authorList>
    </citation>
    <scope>NUCLEOTIDE SEQUENCE [LARGE SCALE GENOMIC DNA]</scope>
    <source>
        <strain evidence="3 13">D344RRF x C68</strain>
    </source>
</reference>
<dbReference type="Proteomes" id="UP000070452">
    <property type="component" value="Unassembled WGS sequence"/>
</dbReference>
<dbReference type="EMBL" id="FKLM01000068">
    <property type="protein sequence ID" value="SAM52683.1"/>
    <property type="molecule type" value="Genomic_DNA"/>
</dbReference>
<dbReference type="CDD" id="cd04301">
    <property type="entry name" value="NAT_SF"/>
    <property type="match status" value="1"/>
</dbReference>
<dbReference type="EMBL" id="JAMWMK010000002">
    <property type="protein sequence ID" value="MDC4246761.1"/>
    <property type="molecule type" value="Genomic_DNA"/>
</dbReference>
<feature type="domain" description="N-acetyltransferase" evidence="1">
    <location>
        <begin position="7"/>
        <end position="174"/>
    </location>
</feature>
<dbReference type="PROSITE" id="PS51186">
    <property type="entry name" value="GNAT"/>
    <property type="match status" value="1"/>
</dbReference>
<reference evidence="12 14" key="3">
    <citation type="submission" date="2016-04" db="EMBL/GenBank/DDBJ databases">
        <authorList>
            <person name="Millard A."/>
        </authorList>
    </citation>
    <scope>NUCLEOTIDE SEQUENCE [LARGE SCALE GENOMIC DNA]</scope>
    <source>
        <strain evidence="12">Isolate 22</strain>
    </source>
</reference>
<evidence type="ECO:0000313" key="20">
    <source>
        <dbReference type="Proteomes" id="UP000469871"/>
    </source>
</evidence>
<dbReference type="RefSeq" id="WP_002287063.1">
    <property type="nucleotide sequence ID" value="NZ_AP022341.1"/>
</dbReference>
<evidence type="ECO:0000313" key="14">
    <source>
        <dbReference type="Proteomes" id="UP000183509"/>
    </source>
</evidence>